<keyword evidence="1" id="KW-0175">Coiled coil</keyword>
<dbReference type="AlphaFoldDB" id="A0A498DFF5"/>
<evidence type="ECO:0000313" key="2">
    <source>
        <dbReference type="EMBL" id="RLL46661.1"/>
    </source>
</evidence>
<evidence type="ECO:0000313" key="3">
    <source>
        <dbReference type="Proteomes" id="UP000270219"/>
    </source>
</evidence>
<protein>
    <recommendedName>
        <fullName evidence="4">Flagellar protein</fullName>
    </recommendedName>
</protein>
<dbReference type="InterPro" id="IPR022258">
    <property type="entry name" value="Flagellar_operon_YvyF"/>
</dbReference>
<gene>
    <name evidence="2" type="ORF">D8M04_05500</name>
</gene>
<comment type="caution">
    <text evidence="2">The sequence shown here is derived from an EMBL/GenBank/DDBJ whole genome shotgun (WGS) entry which is preliminary data.</text>
</comment>
<name>A0A498DFF5_9BACI</name>
<organism evidence="2 3">
    <name type="scientific">Oceanobacillus piezotolerans</name>
    <dbReference type="NCBI Taxonomy" id="2448030"/>
    <lineage>
        <taxon>Bacteria</taxon>
        <taxon>Bacillati</taxon>
        <taxon>Bacillota</taxon>
        <taxon>Bacilli</taxon>
        <taxon>Bacillales</taxon>
        <taxon>Bacillaceae</taxon>
        <taxon>Oceanobacillus</taxon>
    </lineage>
</organism>
<dbReference type="Proteomes" id="UP000270219">
    <property type="component" value="Unassembled WGS sequence"/>
</dbReference>
<evidence type="ECO:0008006" key="4">
    <source>
        <dbReference type="Google" id="ProtNLM"/>
    </source>
</evidence>
<reference evidence="2 3" key="1">
    <citation type="submission" date="2018-10" db="EMBL/GenBank/DDBJ databases">
        <title>Oceanobacillus sp. YLB-02 draft genome.</title>
        <authorList>
            <person name="Yu L."/>
        </authorList>
    </citation>
    <scope>NUCLEOTIDE SEQUENCE [LARGE SCALE GENOMIC DNA]</scope>
    <source>
        <strain evidence="2 3">YLB-02</strain>
    </source>
</reference>
<dbReference type="NCBIfam" id="TIGR03826">
    <property type="entry name" value="YvyF"/>
    <property type="match status" value="1"/>
</dbReference>
<dbReference type="EMBL" id="RCHR01000002">
    <property type="protein sequence ID" value="RLL46661.1"/>
    <property type="molecule type" value="Genomic_DNA"/>
</dbReference>
<evidence type="ECO:0000256" key="1">
    <source>
        <dbReference type="SAM" id="Coils"/>
    </source>
</evidence>
<proteinExistence type="predicted"/>
<accession>A0A498DFF5</accession>
<dbReference type="OrthoDB" id="1739831at2"/>
<sequence>MAELANCSRCGSVFLKGVRDICPDCYKEEEEAFQTVHDFLIKQKNRQANMLQIVEDTGVEESFITKFIKEKRLLISQFPNLAYSCERCGNDITSGKICASCQAELTKELQDYEEIEDRLQSMKDKEKVSSNTYYFIGKDRKN</sequence>
<dbReference type="RefSeq" id="WP_121521912.1">
    <property type="nucleotide sequence ID" value="NZ_RCHR01000002.1"/>
</dbReference>
<keyword evidence="3" id="KW-1185">Reference proteome</keyword>
<feature type="coiled-coil region" evidence="1">
    <location>
        <begin position="98"/>
        <end position="125"/>
    </location>
</feature>